<dbReference type="EMBL" id="JARWAO010000006">
    <property type="protein sequence ID" value="MDR5896730.1"/>
    <property type="molecule type" value="Genomic_DNA"/>
</dbReference>
<organism evidence="2 3">
    <name type="scientific">Larsenimonas suaedae</name>
    <dbReference type="NCBI Taxonomy" id="1851019"/>
    <lineage>
        <taxon>Bacteria</taxon>
        <taxon>Pseudomonadati</taxon>
        <taxon>Pseudomonadota</taxon>
        <taxon>Gammaproteobacteria</taxon>
        <taxon>Oceanospirillales</taxon>
        <taxon>Halomonadaceae</taxon>
        <taxon>Larsenimonas</taxon>
    </lineage>
</organism>
<dbReference type="GO" id="GO:0016787">
    <property type="term" value="F:hydrolase activity"/>
    <property type="evidence" value="ECO:0007669"/>
    <property type="project" value="UniProtKB-KW"/>
</dbReference>
<proteinExistence type="predicted"/>
<dbReference type="Gene3D" id="3.40.50.1820">
    <property type="entry name" value="alpha/beta hydrolase"/>
    <property type="match status" value="1"/>
</dbReference>
<reference evidence="2 3" key="1">
    <citation type="submission" date="2023-04" db="EMBL/GenBank/DDBJ databases">
        <title>A long-awaited taxogenomic arrangement of the family Halomonadaceae.</title>
        <authorList>
            <person name="De La Haba R."/>
            <person name="Chuvochina M."/>
            <person name="Wittouck S."/>
            <person name="Arahal D.R."/>
            <person name="Sanchez-Porro C."/>
            <person name="Hugenholtz P."/>
            <person name="Ventosa A."/>
        </authorList>
    </citation>
    <scope>NUCLEOTIDE SEQUENCE [LARGE SCALE GENOMIC DNA]</scope>
    <source>
        <strain evidence="2 3">DSM 22428</strain>
    </source>
</reference>
<dbReference type="Proteomes" id="UP001269375">
    <property type="component" value="Unassembled WGS sequence"/>
</dbReference>
<feature type="domain" description="AB hydrolase-1" evidence="1">
    <location>
        <begin position="5"/>
        <end position="216"/>
    </location>
</feature>
<evidence type="ECO:0000259" key="1">
    <source>
        <dbReference type="Pfam" id="PF12697"/>
    </source>
</evidence>
<evidence type="ECO:0000313" key="3">
    <source>
        <dbReference type="Proteomes" id="UP001269375"/>
    </source>
</evidence>
<name>A0ABU1GXF5_9GAMM</name>
<dbReference type="InterPro" id="IPR000073">
    <property type="entry name" value="AB_hydrolase_1"/>
</dbReference>
<dbReference type="InterPro" id="IPR029058">
    <property type="entry name" value="AB_hydrolase_fold"/>
</dbReference>
<comment type="caution">
    <text evidence="2">The sequence shown here is derived from an EMBL/GenBank/DDBJ whole genome shotgun (WGS) entry which is preliminary data.</text>
</comment>
<evidence type="ECO:0000313" key="2">
    <source>
        <dbReference type="EMBL" id="MDR5896730.1"/>
    </source>
</evidence>
<sequence length="225" mass="24775">MSPSIFLLPGWPFSAQAMHGLAGHLADQNLPARLLELPWHAGPSPDAWVDRLMADIDENSLLVGWSLGGMLASKLAERCPERVERVIMLGSNVRFIQDSSWPTAMVPATFERFYQLFKGRPETAIAQFEQLCIAPNTPTDIMTYRANVPYDHMLAGLDVLAGLSLSTPPKIPTAALMARGDRLVPRTAAAALTRASIETDLIEGSHHDLITQPEALEWVLRQVRT</sequence>
<dbReference type="Pfam" id="PF12697">
    <property type="entry name" value="Abhydrolase_6"/>
    <property type="match status" value="1"/>
</dbReference>
<gene>
    <name evidence="2" type="ORF">QC825_11655</name>
</gene>
<dbReference type="PRINTS" id="PR00111">
    <property type="entry name" value="ABHYDROLASE"/>
</dbReference>
<dbReference type="RefSeq" id="WP_251590198.1">
    <property type="nucleotide sequence ID" value="NZ_JAMLJI010000001.1"/>
</dbReference>
<dbReference type="SUPFAM" id="SSF53474">
    <property type="entry name" value="alpha/beta-Hydrolases"/>
    <property type="match status" value="1"/>
</dbReference>
<keyword evidence="3" id="KW-1185">Reference proteome</keyword>
<protein>
    <submittedName>
        <fullName evidence="2">Alpha/beta fold hydrolase</fullName>
    </submittedName>
</protein>
<accession>A0ABU1GXF5</accession>
<keyword evidence="2" id="KW-0378">Hydrolase</keyword>